<dbReference type="InterPro" id="IPR002347">
    <property type="entry name" value="SDR_fam"/>
</dbReference>
<dbReference type="InterPro" id="IPR020904">
    <property type="entry name" value="Sc_DH/Rdtase_CS"/>
</dbReference>
<dbReference type="GO" id="GO:0032787">
    <property type="term" value="P:monocarboxylic acid metabolic process"/>
    <property type="evidence" value="ECO:0007669"/>
    <property type="project" value="UniProtKB-ARBA"/>
</dbReference>
<accession>A0A9D7S900</accession>
<evidence type="ECO:0000256" key="1">
    <source>
        <dbReference type="ARBA" id="ARBA00006484"/>
    </source>
</evidence>
<dbReference type="InterPro" id="IPR050259">
    <property type="entry name" value="SDR"/>
</dbReference>
<evidence type="ECO:0000256" key="2">
    <source>
        <dbReference type="ARBA" id="ARBA00023002"/>
    </source>
</evidence>
<dbReference type="GO" id="GO:0018454">
    <property type="term" value="F:acetoacetyl-CoA reductase activity"/>
    <property type="evidence" value="ECO:0007669"/>
    <property type="project" value="UniProtKB-EC"/>
</dbReference>
<dbReference type="InterPro" id="IPR011283">
    <property type="entry name" value="Acetoacetyl-CoA_reductase"/>
</dbReference>
<organism evidence="4 5">
    <name type="scientific">Candidatus Defluviibacterium haderslevense</name>
    <dbReference type="NCBI Taxonomy" id="2981993"/>
    <lineage>
        <taxon>Bacteria</taxon>
        <taxon>Pseudomonadati</taxon>
        <taxon>Bacteroidota</taxon>
        <taxon>Saprospiria</taxon>
        <taxon>Saprospirales</taxon>
        <taxon>Saprospiraceae</taxon>
        <taxon>Candidatus Defluviibacterium</taxon>
    </lineage>
</organism>
<dbReference type="PROSITE" id="PS00061">
    <property type="entry name" value="ADH_SHORT"/>
    <property type="match status" value="1"/>
</dbReference>
<dbReference type="PRINTS" id="PR00080">
    <property type="entry name" value="SDRFAMILY"/>
</dbReference>
<dbReference type="EC" id="1.1.1.36" evidence="4"/>
<dbReference type="FunFam" id="3.40.50.720:FF:000173">
    <property type="entry name" value="3-oxoacyl-[acyl-carrier protein] reductase"/>
    <property type="match status" value="1"/>
</dbReference>
<reference evidence="4 5" key="1">
    <citation type="submission" date="2020-10" db="EMBL/GenBank/DDBJ databases">
        <title>Connecting structure to function with the recovery of over 1000 high-quality activated sludge metagenome-assembled genomes encoding full-length rRNA genes using long-read sequencing.</title>
        <authorList>
            <person name="Singleton C.M."/>
            <person name="Petriglieri F."/>
            <person name="Kristensen J.M."/>
            <person name="Kirkegaard R.H."/>
            <person name="Michaelsen T.Y."/>
            <person name="Andersen M.H."/>
            <person name="Karst S.M."/>
            <person name="Dueholm M.S."/>
            <person name="Nielsen P.H."/>
            <person name="Albertsen M."/>
        </authorList>
    </citation>
    <scope>NUCLEOTIDE SEQUENCE [LARGE SCALE GENOMIC DNA]</scope>
    <source>
        <strain evidence="4">Ribe_18-Q3-R11-54_BAT3C.373</strain>
    </source>
</reference>
<dbReference type="EMBL" id="JADKFW010000007">
    <property type="protein sequence ID" value="MBK9718172.1"/>
    <property type="molecule type" value="Genomic_DNA"/>
</dbReference>
<proteinExistence type="inferred from homology"/>
<gene>
    <name evidence="4" type="primary">phbB</name>
    <name evidence="4" type="ORF">IPO85_11795</name>
</gene>
<dbReference type="InterPro" id="IPR036291">
    <property type="entry name" value="NAD(P)-bd_dom_sf"/>
</dbReference>
<sequence length="248" mass="27455">MNPRSKTIALVTGATGGLGTAMCQKLYQDGYTVVANYRNEHKGSEWHTKNKEQGFDFNMVQGDVTDFEDMRRMMEEIKAKFGGVSILINNAGITRDTPLWKMSLTQWHEVISSNLDSVFNCTRHVIEDMIEQKFGRIINISSVNGQRGQFGQTNYSSAKAGMHGFTKSLAMEVAKKGITVNTISPGYIGTDMVMAIREEVRNKIVEQIPMGRLGGTEEIAHLVSFLASEKAAYITGANYAINGGQHVY</sequence>
<keyword evidence="2 4" id="KW-0560">Oxidoreductase</keyword>
<dbReference type="GO" id="GO:0042619">
    <property type="term" value="P:poly-hydroxybutyrate biosynthetic process"/>
    <property type="evidence" value="ECO:0007669"/>
    <property type="project" value="InterPro"/>
</dbReference>
<dbReference type="NCBIfam" id="TIGR01829">
    <property type="entry name" value="AcAcCoA_reduct"/>
    <property type="match status" value="1"/>
</dbReference>
<dbReference type="PANTHER" id="PTHR42879">
    <property type="entry name" value="3-OXOACYL-(ACYL-CARRIER-PROTEIN) REDUCTASE"/>
    <property type="match status" value="1"/>
</dbReference>
<protein>
    <submittedName>
        <fullName evidence="4">Acetoacetyl-CoA reductase</fullName>
        <ecNumber evidence="4">1.1.1.36</ecNumber>
    </submittedName>
</protein>
<dbReference type="SUPFAM" id="SSF51735">
    <property type="entry name" value="NAD(P)-binding Rossmann-fold domains"/>
    <property type="match status" value="1"/>
</dbReference>
<evidence type="ECO:0000313" key="5">
    <source>
        <dbReference type="Proteomes" id="UP000808349"/>
    </source>
</evidence>
<dbReference type="Proteomes" id="UP000808349">
    <property type="component" value="Unassembled WGS sequence"/>
</dbReference>
<dbReference type="NCBIfam" id="NF009464">
    <property type="entry name" value="PRK12824.1"/>
    <property type="match status" value="1"/>
</dbReference>
<dbReference type="Pfam" id="PF00106">
    <property type="entry name" value="adh_short"/>
    <property type="match status" value="1"/>
</dbReference>
<dbReference type="AlphaFoldDB" id="A0A9D7S900"/>
<dbReference type="CDD" id="cd05333">
    <property type="entry name" value="BKR_SDR_c"/>
    <property type="match status" value="1"/>
</dbReference>
<dbReference type="NCBIfam" id="NF009466">
    <property type="entry name" value="PRK12826.1-2"/>
    <property type="match status" value="1"/>
</dbReference>
<dbReference type="PANTHER" id="PTHR42879:SF2">
    <property type="entry name" value="3-OXOACYL-[ACYL-CARRIER-PROTEIN] REDUCTASE FABG"/>
    <property type="match status" value="1"/>
</dbReference>
<comment type="similarity">
    <text evidence="1 3">Belongs to the short-chain dehydrogenases/reductases (SDR) family.</text>
</comment>
<dbReference type="Gene3D" id="3.40.50.720">
    <property type="entry name" value="NAD(P)-binding Rossmann-like Domain"/>
    <property type="match status" value="1"/>
</dbReference>
<evidence type="ECO:0000256" key="3">
    <source>
        <dbReference type="RuleBase" id="RU000363"/>
    </source>
</evidence>
<evidence type="ECO:0000313" key="4">
    <source>
        <dbReference type="EMBL" id="MBK9718172.1"/>
    </source>
</evidence>
<dbReference type="PRINTS" id="PR00081">
    <property type="entry name" value="GDHRDH"/>
</dbReference>
<name>A0A9D7S900_9BACT</name>
<comment type="caution">
    <text evidence="4">The sequence shown here is derived from an EMBL/GenBank/DDBJ whole genome shotgun (WGS) entry which is preliminary data.</text>
</comment>
<dbReference type="GO" id="GO:0005737">
    <property type="term" value="C:cytoplasm"/>
    <property type="evidence" value="ECO:0007669"/>
    <property type="project" value="InterPro"/>
</dbReference>